<evidence type="ECO:0000313" key="1">
    <source>
        <dbReference type="EMBL" id="KAK2030386.1"/>
    </source>
</evidence>
<organism evidence="1 2">
    <name type="scientific">Colletotrichum zoysiae</name>
    <dbReference type="NCBI Taxonomy" id="1216348"/>
    <lineage>
        <taxon>Eukaryota</taxon>
        <taxon>Fungi</taxon>
        <taxon>Dikarya</taxon>
        <taxon>Ascomycota</taxon>
        <taxon>Pezizomycotina</taxon>
        <taxon>Sordariomycetes</taxon>
        <taxon>Hypocreomycetidae</taxon>
        <taxon>Glomerellales</taxon>
        <taxon>Glomerellaceae</taxon>
        <taxon>Colletotrichum</taxon>
        <taxon>Colletotrichum graminicola species complex</taxon>
    </lineage>
</organism>
<reference evidence="1" key="1">
    <citation type="submission" date="2021-06" db="EMBL/GenBank/DDBJ databases">
        <title>Comparative genomics, transcriptomics and evolutionary studies reveal genomic signatures of adaptation to plant cell wall in hemibiotrophic fungi.</title>
        <authorList>
            <consortium name="DOE Joint Genome Institute"/>
            <person name="Baroncelli R."/>
            <person name="Diaz J.F."/>
            <person name="Benocci T."/>
            <person name="Peng M."/>
            <person name="Battaglia E."/>
            <person name="Haridas S."/>
            <person name="Andreopoulos W."/>
            <person name="Labutti K."/>
            <person name="Pangilinan J."/>
            <person name="Floch G.L."/>
            <person name="Makela M.R."/>
            <person name="Henrissat B."/>
            <person name="Grigoriev I.V."/>
            <person name="Crouch J.A."/>
            <person name="De Vries R.P."/>
            <person name="Sukno S.A."/>
            <person name="Thon M.R."/>
        </authorList>
    </citation>
    <scope>NUCLEOTIDE SEQUENCE</scope>
    <source>
        <strain evidence="1">MAFF235873</strain>
    </source>
</reference>
<proteinExistence type="predicted"/>
<comment type="caution">
    <text evidence="1">The sequence shown here is derived from an EMBL/GenBank/DDBJ whole genome shotgun (WGS) entry which is preliminary data.</text>
</comment>
<gene>
    <name evidence="1" type="ORF">LX32DRAFT_586804</name>
</gene>
<dbReference type="EMBL" id="MU842852">
    <property type="protein sequence ID" value="KAK2030386.1"/>
    <property type="molecule type" value="Genomic_DNA"/>
</dbReference>
<protein>
    <submittedName>
        <fullName evidence="1">Uncharacterized protein</fullName>
    </submittedName>
</protein>
<evidence type="ECO:0000313" key="2">
    <source>
        <dbReference type="Proteomes" id="UP001232148"/>
    </source>
</evidence>
<name>A0AAD9M1A6_9PEZI</name>
<dbReference type="Proteomes" id="UP001232148">
    <property type="component" value="Unassembled WGS sequence"/>
</dbReference>
<sequence length="400" mass="45135">MDDKAAVAATLQKRDTQNPDKPQYEKVYLVFTGAANRNKIADGMSQYLRRAENHNPALPSDWRKRTRWFQTSTNVMGKQVPHERWYKNLHPDRSLAVATGKSLFASITKDTKEPSIDILQLAPCRDMDVWDFIDTLPNINVYHLFYGYNSRQGPVYEDMSPADRKALAKRQAQFHATLQPRLKAKHPNARLIFTQNVPTFSDPGAGSQSLGWCRKYFPEVDVKMALSDPFWTSLIEEANPYAAKEDQLKNIPTNEDDFLNLVVTARLENNDFRKRTLAMLESAAKSKAFEKESPRSHYRVANILVKEFDGEPAPTLELGDANHVTAVLEYLDGERKGNAGGNAPKLLPAICDKSGEDPRLPPKVTTGTSPSKDGWVLTGCNVAETRINMERLFQLKQLDV</sequence>
<dbReference type="AlphaFoldDB" id="A0AAD9M1A6"/>
<accession>A0AAD9M1A6</accession>
<keyword evidence="2" id="KW-1185">Reference proteome</keyword>